<accession>A0A6J5N0U1</accession>
<dbReference type="EMBL" id="LR796549">
    <property type="protein sequence ID" value="CAB4150880.1"/>
    <property type="molecule type" value="Genomic_DNA"/>
</dbReference>
<evidence type="ECO:0000256" key="1">
    <source>
        <dbReference type="SAM" id="Phobius"/>
    </source>
</evidence>
<sequence length="51" mass="5539">MNSHEKDILVAAIPTTASFTLSQINSLVGIIGGLVGIAYLIWKWKKEANKP</sequence>
<evidence type="ECO:0000313" key="2">
    <source>
        <dbReference type="EMBL" id="CAB4150880.1"/>
    </source>
</evidence>
<name>A0A6J5N0U1_9CAUD</name>
<keyword evidence="1" id="KW-1133">Transmembrane helix</keyword>
<protein>
    <submittedName>
        <fullName evidence="2">Uncharacterized protein</fullName>
    </submittedName>
</protein>
<keyword evidence="1" id="KW-0472">Membrane</keyword>
<feature type="transmembrane region" description="Helical" evidence="1">
    <location>
        <begin position="24"/>
        <end position="42"/>
    </location>
</feature>
<proteinExistence type="predicted"/>
<reference evidence="2" key="1">
    <citation type="submission" date="2020-04" db="EMBL/GenBank/DDBJ databases">
        <authorList>
            <person name="Chiriac C."/>
            <person name="Salcher M."/>
            <person name="Ghai R."/>
            <person name="Kavagutti S V."/>
        </authorList>
    </citation>
    <scope>NUCLEOTIDE SEQUENCE</scope>
</reference>
<organism evidence="2">
    <name type="scientific">uncultured Caudovirales phage</name>
    <dbReference type="NCBI Taxonomy" id="2100421"/>
    <lineage>
        <taxon>Viruses</taxon>
        <taxon>Duplodnaviria</taxon>
        <taxon>Heunggongvirae</taxon>
        <taxon>Uroviricota</taxon>
        <taxon>Caudoviricetes</taxon>
        <taxon>Peduoviridae</taxon>
        <taxon>Maltschvirus</taxon>
        <taxon>Maltschvirus maltsch</taxon>
    </lineage>
</organism>
<keyword evidence="1" id="KW-0812">Transmembrane</keyword>
<gene>
    <name evidence="2" type="ORF">UFOVP574_45</name>
</gene>